<dbReference type="EMBL" id="KN838777">
    <property type="protein sequence ID" value="KIJ94816.1"/>
    <property type="molecule type" value="Genomic_DNA"/>
</dbReference>
<gene>
    <name evidence="1" type="ORF">K443DRAFT_348106</name>
</gene>
<organism evidence="1 2">
    <name type="scientific">Laccaria amethystina LaAM-08-1</name>
    <dbReference type="NCBI Taxonomy" id="1095629"/>
    <lineage>
        <taxon>Eukaryota</taxon>
        <taxon>Fungi</taxon>
        <taxon>Dikarya</taxon>
        <taxon>Basidiomycota</taxon>
        <taxon>Agaricomycotina</taxon>
        <taxon>Agaricomycetes</taxon>
        <taxon>Agaricomycetidae</taxon>
        <taxon>Agaricales</taxon>
        <taxon>Agaricineae</taxon>
        <taxon>Hydnangiaceae</taxon>
        <taxon>Laccaria</taxon>
    </lineage>
</organism>
<proteinExistence type="predicted"/>
<evidence type="ECO:0000313" key="1">
    <source>
        <dbReference type="EMBL" id="KIJ94816.1"/>
    </source>
</evidence>
<dbReference type="AlphaFoldDB" id="A0A0C9XAQ7"/>
<accession>A0A0C9XAQ7</accession>
<dbReference type="HOGENOM" id="CLU_2171476_0_0_1"/>
<evidence type="ECO:0000313" key="2">
    <source>
        <dbReference type="Proteomes" id="UP000054477"/>
    </source>
</evidence>
<sequence length="110" mass="12792">MMGEGQLRSLFMGVETVFYFGQHFSCHQYQRPWKKSVLMGEVASKCLRDVAPLRPQRADNFLCDAFYGVADIKPTLRKYEEKRGTFVTPFDDIGVIYGFQMMTYLKTAER</sequence>
<reference evidence="1 2" key="1">
    <citation type="submission" date="2014-04" db="EMBL/GenBank/DDBJ databases">
        <authorList>
            <consortium name="DOE Joint Genome Institute"/>
            <person name="Kuo A."/>
            <person name="Kohler A."/>
            <person name="Nagy L.G."/>
            <person name="Floudas D."/>
            <person name="Copeland A."/>
            <person name="Barry K.W."/>
            <person name="Cichocki N."/>
            <person name="Veneault-Fourrey C."/>
            <person name="LaButti K."/>
            <person name="Lindquist E.A."/>
            <person name="Lipzen A."/>
            <person name="Lundell T."/>
            <person name="Morin E."/>
            <person name="Murat C."/>
            <person name="Sun H."/>
            <person name="Tunlid A."/>
            <person name="Henrissat B."/>
            <person name="Grigoriev I.V."/>
            <person name="Hibbett D.S."/>
            <person name="Martin F."/>
            <person name="Nordberg H.P."/>
            <person name="Cantor M.N."/>
            <person name="Hua S.X."/>
        </authorList>
    </citation>
    <scope>NUCLEOTIDE SEQUENCE [LARGE SCALE GENOMIC DNA]</scope>
    <source>
        <strain evidence="1 2">LaAM-08-1</strain>
    </source>
</reference>
<dbReference type="Proteomes" id="UP000054477">
    <property type="component" value="Unassembled WGS sequence"/>
</dbReference>
<name>A0A0C9XAQ7_9AGAR</name>
<protein>
    <submittedName>
        <fullName evidence="1">Uncharacterized protein</fullName>
    </submittedName>
</protein>
<reference evidence="2" key="2">
    <citation type="submission" date="2015-01" db="EMBL/GenBank/DDBJ databases">
        <title>Evolutionary Origins and Diversification of the Mycorrhizal Mutualists.</title>
        <authorList>
            <consortium name="DOE Joint Genome Institute"/>
            <consortium name="Mycorrhizal Genomics Consortium"/>
            <person name="Kohler A."/>
            <person name="Kuo A."/>
            <person name="Nagy L.G."/>
            <person name="Floudas D."/>
            <person name="Copeland A."/>
            <person name="Barry K.W."/>
            <person name="Cichocki N."/>
            <person name="Veneault-Fourrey C."/>
            <person name="LaButti K."/>
            <person name="Lindquist E.A."/>
            <person name="Lipzen A."/>
            <person name="Lundell T."/>
            <person name="Morin E."/>
            <person name="Murat C."/>
            <person name="Riley R."/>
            <person name="Ohm R."/>
            <person name="Sun H."/>
            <person name="Tunlid A."/>
            <person name="Henrissat B."/>
            <person name="Grigoriev I.V."/>
            <person name="Hibbett D.S."/>
            <person name="Martin F."/>
        </authorList>
    </citation>
    <scope>NUCLEOTIDE SEQUENCE [LARGE SCALE GENOMIC DNA]</scope>
    <source>
        <strain evidence="2">LaAM-08-1</strain>
    </source>
</reference>
<keyword evidence="2" id="KW-1185">Reference proteome</keyword>